<keyword evidence="3" id="KW-1185">Reference proteome</keyword>
<gene>
    <name evidence="2" type="ORF">AAFF_G00250810</name>
</gene>
<reference evidence="2" key="1">
    <citation type="journal article" date="2023" name="Science">
        <title>Genome structures resolve the early diversification of teleost fishes.</title>
        <authorList>
            <person name="Parey E."/>
            <person name="Louis A."/>
            <person name="Montfort J."/>
            <person name="Bouchez O."/>
            <person name="Roques C."/>
            <person name="Iampietro C."/>
            <person name="Lluch J."/>
            <person name="Castinel A."/>
            <person name="Donnadieu C."/>
            <person name="Desvignes T."/>
            <person name="Floi Bucao C."/>
            <person name="Jouanno E."/>
            <person name="Wen M."/>
            <person name="Mejri S."/>
            <person name="Dirks R."/>
            <person name="Jansen H."/>
            <person name="Henkel C."/>
            <person name="Chen W.J."/>
            <person name="Zahm M."/>
            <person name="Cabau C."/>
            <person name="Klopp C."/>
            <person name="Thompson A.W."/>
            <person name="Robinson-Rechavi M."/>
            <person name="Braasch I."/>
            <person name="Lecointre G."/>
            <person name="Bobe J."/>
            <person name="Postlethwait J.H."/>
            <person name="Berthelot C."/>
            <person name="Roest Crollius H."/>
            <person name="Guiguen Y."/>
        </authorList>
    </citation>
    <scope>NUCLEOTIDE SEQUENCE</scope>
    <source>
        <strain evidence="2">NC1722</strain>
    </source>
</reference>
<organism evidence="2 3">
    <name type="scientific">Aldrovandia affinis</name>
    <dbReference type="NCBI Taxonomy" id="143900"/>
    <lineage>
        <taxon>Eukaryota</taxon>
        <taxon>Metazoa</taxon>
        <taxon>Chordata</taxon>
        <taxon>Craniata</taxon>
        <taxon>Vertebrata</taxon>
        <taxon>Euteleostomi</taxon>
        <taxon>Actinopterygii</taxon>
        <taxon>Neopterygii</taxon>
        <taxon>Teleostei</taxon>
        <taxon>Notacanthiformes</taxon>
        <taxon>Halosauridae</taxon>
        <taxon>Aldrovandia</taxon>
    </lineage>
</organism>
<dbReference type="EMBL" id="JAINUG010000338">
    <property type="protein sequence ID" value="KAJ8377849.1"/>
    <property type="molecule type" value="Genomic_DNA"/>
</dbReference>
<name>A0AAD7RFJ2_9TELE</name>
<dbReference type="AlphaFoldDB" id="A0AAD7RFJ2"/>
<accession>A0AAD7RFJ2</accession>
<dbReference type="Proteomes" id="UP001221898">
    <property type="component" value="Unassembled WGS sequence"/>
</dbReference>
<evidence type="ECO:0000313" key="3">
    <source>
        <dbReference type="Proteomes" id="UP001221898"/>
    </source>
</evidence>
<evidence type="ECO:0000256" key="1">
    <source>
        <dbReference type="SAM" id="MobiDB-lite"/>
    </source>
</evidence>
<comment type="caution">
    <text evidence="2">The sequence shown here is derived from an EMBL/GenBank/DDBJ whole genome shotgun (WGS) entry which is preliminary data.</text>
</comment>
<feature type="compositionally biased region" description="Basic and acidic residues" evidence="1">
    <location>
        <begin position="64"/>
        <end position="75"/>
    </location>
</feature>
<feature type="region of interest" description="Disordered" evidence="1">
    <location>
        <begin position="64"/>
        <end position="85"/>
    </location>
</feature>
<evidence type="ECO:0000313" key="2">
    <source>
        <dbReference type="EMBL" id="KAJ8377849.1"/>
    </source>
</evidence>
<proteinExistence type="predicted"/>
<sequence length="134" mass="14164">MKVVPLSPVARCLCSPARRATLRSDTDAPIVVVKCVSVLSRSFTAGEPSAGSVWRWSLPAGEEELSKSQLQRDGRPPVTTRGDSEARGCLPEGGCSVLGLALCSVVYQAQEVPSPRAIAKSTVKQSLSSARLIE</sequence>
<protein>
    <submittedName>
        <fullName evidence="2">Uncharacterized protein</fullName>
    </submittedName>
</protein>